<dbReference type="Pfam" id="PF13676">
    <property type="entry name" value="TIR_2"/>
    <property type="match status" value="1"/>
</dbReference>
<feature type="domain" description="TIR" evidence="1">
    <location>
        <begin position="62"/>
        <end position="161"/>
    </location>
</feature>
<dbReference type="InterPro" id="IPR000157">
    <property type="entry name" value="TIR_dom"/>
</dbReference>
<dbReference type="GO" id="GO:0007165">
    <property type="term" value="P:signal transduction"/>
    <property type="evidence" value="ECO:0007669"/>
    <property type="project" value="InterPro"/>
</dbReference>
<dbReference type="SUPFAM" id="SSF52200">
    <property type="entry name" value="Toll/Interleukin receptor TIR domain"/>
    <property type="match status" value="1"/>
</dbReference>
<reference evidence="3" key="1">
    <citation type="submission" date="2018-04" db="EMBL/GenBank/DDBJ databases">
        <authorList>
            <person name="Cornet L."/>
        </authorList>
    </citation>
    <scope>NUCLEOTIDE SEQUENCE [LARGE SCALE GENOMIC DNA]</scope>
</reference>
<evidence type="ECO:0000313" key="2">
    <source>
        <dbReference type="EMBL" id="PZO37346.1"/>
    </source>
</evidence>
<gene>
    <name evidence="2" type="ORF">DCF17_16100</name>
</gene>
<accession>A0A2W4VYE3</accession>
<dbReference type="Proteomes" id="UP000249081">
    <property type="component" value="Unassembled WGS sequence"/>
</dbReference>
<dbReference type="Gene3D" id="3.40.50.10140">
    <property type="entry name" value="Toll/interleukin-1 receptor homology (TIR) domain"/>
    <property type="match status" value="1"/>
</dbReference>
<evidence type="ECO:0000313" key="3">
    <source>
        <dbReference type="Proteomes" id="UP000249081"/>
    </source>
</evidence>
<dbReference type="AlphaFoldDB" id="A0A2W4VYE3"/>
<dbReference type="InterPro" id="IPR035897">
    <property type="entry name" value="Toll_tir_struct_dom_sf"/>
</dbReference>
<reference evidence="2 3" key="2">
    <citation type="submission" date="2018-06" db="EMBL/GenBank/DDBJ databases">
        <title>Metagenomic assembly of (sub)arctic Cyanobacteria and their associated microbiome from non-axenic cultures.</title>
        <authorList>
            <person name="Baurain D."/>
        </authorList>
    </citation>
    <scope>NUCLEOTIDE SEQUENCE [LARGE SCALE GENOMIC DNA]</scope>
    <source>
        <strain evidence="2">ULC041bin1</strain>
    </source>
</reference>
<evidence type="ECO:0000259" key="1">
    <source>
        <dbReference type="Pfam" id="PF13676"/>
    </source>
</evidence>
<protein>
    <recommendedName>
        <fullName evidence="1">TIR domain-containing protein</fullName>
    </recommendedName>
</protein>
<sequence length="262" mass="29434">MKGKPFWAKGLSALQPWVQVLKNLNVAGDDRRTTDLIAQVFLAYAAEDQPNLDQENFVCAAATVRALRQLLTQANISYWQCPYPLPANGVEAEVVISRATEVCDNYVLVLSPRSLADACCLQGLLFALSMNKRIVPLLAETVPTEHLPEPLQTLEMIHLQSASPALGLSRGDRQLLQTLHHDADYHRAHTQLLVKALAWERQRHDPALLLTGNPLDFYQRWLALAQGRSHHRPIQLQALYVAESVRHAQAPPGIGWLRRWLE</sequence>
<name>A0A2W4VYE3_9CYAN</name>
<dbReference type="EMBL" id="QBMN01000124">
    <property type="protein sequence ID" value="PZO37346.1"/>
    <property type="molecule type" value="Genomic_DNA"/>
</dbReference>
<comment type="caution">
    <text evidence="2">The sequence shown here is derived from an EMBL/GenBank/DDBJ whole genome shotgun (WGS) entry which is preliminary data.</text>
</comment>
<organism evidence="2 3">
    <name type="scientific">Shackletoniella antarctica</name>
    <dbReference type="NCBI Taxonomy" id="268115"/>
    <lineage>
        <taxon>Bacteria</taxon>
        <taxon>Bacillati</taxon>
        <taxon>Cyanobacteriota</taxon>
        <taxon>Cyanophyceae</taxon>
        <taxon>Oculatellales</taxon>
        <taxon>Oculatellaceae</taxon>
        <taxon>Shackletoniella</taxon>
    </lineage>
</organism>
<proteinExistence type="predicted"/>